<keyword evidence="1" id="KW-0812">Transmembrane</keyword>
<dbReference type="EMBL" id="VJMJ01000129">
    <property type="protein sequence ID" value="KAF0732708.1"/>
    <property type="molecule type" value="Genomic_DNA"/>
</dbReference>
<dbReference type="AlphaFoldDB" id="A0A6G0WYY2"/>
<dbReference type="InterPro" id="IPR035892">
    <property type="entry name" value="C2_domain_sf"/>
</dbReference>
<dbReference type="SUPFAM" id="SSF49562">
    <property type="entry name" value="C2 domain (Calcium/lipid-binding domain, CaLB)"/>
    <property type="match status" value="1"/>
</dbReference>
<protein>
    <recommendedName>
        <fullName evidence="4">C2 domain-containing protein</fullName>
    </recommendedName>
</protein>
<evidence type="ECO:0008006" key="4">
    <source>
        <dbReference type="Google" id="ProtNLM"/>
    </source>
</evidence>
<organism evidence="2 3">
    <name type="scientific">Aphanomyces euteiches</name>
    <dbReference type="NCBI Taxonomy" id="100861"/>
    <lineage>
        <taxon>Eukaryota</taxon>
        <taxon>Sar</taxon>
        <taxon>Stramenopiles</taxon>
        <taxon>Oomycota</taxon>
        <taxon>Saprolegniomycetes</taxon>
        <taxon>Saprolegniales</taxon>
        <taxon>Verrucalvaceae</taxon>
        <taxon>Aphanomyces</taxon>
    </lineage>
</organism>
<keyword evidence="1" id="KW-0472">Membrane</keyword>
<reference evidence="2 3" key="1">
    <citation type="submission" date="2019-07" db="EMBL/GenBank/DDBJ databases">
        <title>Genomics analysis of Aphanomyces spp. identifies a new class of oomycete effector associated with host adaptation.</title>
        <authorList>
            <person name="Gaulin E."/>
        </authorList>
    </citation>
    <scope>NUCLEOTIDE SEQUENCE [LARGE SCALE GENOMIC DNA]</scope>
    <source>
        <strain evidence="2 3">ATCC 201684</strain>
    </source>
</reference>
<keyword evidence="3" id="KW-1185">Reference proteome</keyword>
<gene>
    <name evidence="2" type="ORF">Ae201684_010240</name>
</gene>
<evidence type="ECO:0000256" key="1">
    <source>
        <dbReference type="SAM" id="Phobius"/>
    </source>
</evidence>
<evidence type="ECO:0000313" key="3">
    <source>
        <dbReference type="Proteomes" id="UP000481153"/>
    </source>
</evidence>
<comment type="caution">
    <text evidence="2">The sequence shown here is derived from an EMBL/GenBank/DDBJ whole genome shotgun (WGS) entry which is preliminary data.</text>
</comment>
<feature type="transmembrane region" description="Helical" evidence="1">
    <location>
        <begin position="295"/>
        <end position="316"/>
    </location>
</feature>
<sequence length="318" mass="34777">MPPVASTLVLTVHGAALLDGAKPMKRIHPIVTASGKTFKGPACLDKTATPTWTDAEFTLDVAMKSHLYIRIHFIGTRNLFKRTIGHVDVNLGEKHLSKCGKYDLNLDLMGGRYKGQVKVTLVLRPATETHDGLEWARRQVAADTTTSSTSKQKKTCQTLLQCVPSWSSREALFKKACGPCFLALVAKQKACGTIDYLDNDTFPGKGSFVYKPTNRLLSDTVSTAGESDLSDDLEDHMSFNSLRASTLLDYTSPAAAAAGYLSIEEWMDARRSSMCVQSFTTKPTSTAIVSPQTPLLLHIMWLLPLVAIILDAILVCRL</sequence>
<dbReference type="VEuPathDB" id="FungiDB:AeMF1_010280"/>
<evidence type="ECO:0000313" key="2">
    <source>
        <dbReference type="EMBL" id="KAF0732708.1"/>
    </source>
</evidence>
<proteinExistence type="predicted"/>
<keyword evidence="1" id="KW-1133">Transmembrane helix</keyword>
<name>A0A6G0WYY2_9STRA</name>
<dbReference type="Proteomes" id="UP000481153">
    <property type="component" value="Unassembled WGS sequence"/>
</dbReference>
<accession>A0A6G0WYY2</accession>